<dbReference type="AlphaFoldDB" id="A0A554LXG2"/>
<protein>
    <submittedName>
        <fullName evidence="1">Uncharacterized protein</fullName>
    </submittedName>
</protein>
<sequence>MDAQRQLGQLAIPETADMTALVQIGLPVDDLVKAVQLIADFRVSPGTLSCLLQKHQFPTVERWLSRCQKLSLTSGQVDIITDLAEEYPTSVGAIIRHLENGLELHLVQECLDGLDGVNVPRGGVTVLARLKALANDETPLEDILADIEDILTRIGGNFPVHRLIYIIEDDFRGDFSLFRQMARENPDGIIALIQRQCDRLTLMVGGSDFLPEDEED</sequence>
<evidence type="ECO:0000313" key="1">
    <source>
        <dbReference type="EMBL" id="TSC97299.1"/>
    </source>
</evidence>
<name>A0A554LXG2_9BACT</name>
<accession>A0A554LXG2</accession>
<proteinExistence type="predicted"/>
<dbReference type="Proteomes" id="UP000318711">
    <property type="component" value="Unassembled WGS sequence"/>
</dbReference>
<evidence type="ECO:0000313" key="2">
    <source>
        <dbReference type="Proteomes" id="UP000318711"/>
    </source>
</evidence>
<reference evidence="1 2" key="1">
    <citation type="submission" date="2017-07" db="EMBL/GenBank/DDBJ databases">
        <title>Mechanisms for carbon and nitrogen cycling indicate functional differentiation within the Candidate Phyla Radiation.</title>
        <authorList>
            <person name="Danczak R.E."/>
            <person name="Johnston M.D."/>
            <person name="Kenah C."/>
            <person name="Slattery M."/>
            <person name="Wrighton K.C."/>
            <person name="Wilkins M.J."/>
        </authorList>
    </citation>
    <scope>NUCLEOTIDE SEQUENCE [LARGE SCALE GENOMIC DNA]</scope>
    <source>
        <strain evidence="1">Licking1014_2</strain>
    </source>
</reference>
<dbReference type="EMBL" id="VMGL01000006">
    <property type="protein sequence ID" value="TSC97299.1"/>
    <property type="molecule type" value="Genomic_DNA"/>
</dbReference>
<organism evidence="1 2">
    <name type="scientific">Candidatus Berkelbacteria bacterium Licking1014_2</name>
    <dbReference type="NCBI Taxonomy" id="2017146"/>
    <lineage>
        <taxon>Bacteria</taxon>
        <taxon>Candidatus Berkelbacteria</taxon>
    </lineage>
</organism>
<comment type="caution">
    <text evidence="1">The sequence shown here is derived from an EMBL/GenBank/DDBJ whole genome shotgun (WGS) entry which is preliminary data.</text>
</comment>
<gene>
    <name evidence="1" type="ORF">CEN88_78</name>
</gene>